<evidence type="ECO:0000313" key="2">
    <source>
        <dbReference type="Proteomes" id="UP000274429"/>
    </source>
</evidence>
<organism evidence="3">
    <name type="scientific">Hydatigena taeniaeformis</name>
    <name type="common">Feline tapeworm</name>
    <name type="synonym">Taenia taeniaeformis</name>
    <dbReference type="NCBI Taxonomy" id="6205"/>
    <lineage>
        <taxon>Eukaryota</taxon>
        <taxon>Metazoa</taxon>
        <taxon>Spiralia</taxon>
        <taxon>Lophotrochozoa</taxon>
        <taxon>Platyhelminthes</taxon>
        <taxon>Cestoda</taxon>
        <taxon>Eucestoda</taxon>
        <taxon>Cyclophyllidea</taxon>
        <taxon>Taeniidae</taxon>
        <taxon>Hydatigera</taxon>
    </lineage>
</organism>
<protein>
    <submittedName>
        <fullName evidence="3">Secreted protein</fullName>
    </submittedName>
</protein>
<dbReference type="WBParaSite" id="TTAC_0000983401-mRNA-1">
    <property type="protein sequence ID" value="TTAC_0000983401-mRNA-1"/>
    <property type="gene ID" value="TTAC_0000983401"/>
</dbReference>
<gene>
    <name evidence="1" type="ORF">TTAC_LOCUS9819</name>
</gene>
<evidence type="ECO:0000313" key="1">
    <source>
        <dbReference type="EMBL" id="VDM34753.1"/>
    </source>
</evidence>
<dbReference type="OrthoDB" id="5913487at2759"/>
<dbReference type="AlphaFoldDB" id="A0A0R3X8F9"/>
<keyword evidence="2" id="KW-1185">Reference proteome</keyword>
<evidence type="ECO:0000313" key="3">
    <source>
        <dbReference type="WBParaSite" id="TTAC_0000983401-mRNA-1"/>
    </source>
</evidence>
<proteinExistence type="predicted"/>
<name>A0A0R3X8F9_HYDTA</name>
<reference evidence="3" key="1">
    <citation type="submission" date="2017-02" db="UniProtKB">
        <authorList>
            <consortium name="WormBaseParasite"/>
        </authorList>
    </citation>
    <scope>IDENTIFICATION</scope>
</reference>
<reference evidence="1 2" key="2">
    <citation type="submission" date="2018-11" db="EMBL/GenBank/DDBJ databases">
        <authorList>
            <consortium name="Pathogen Informatics"/>
        </authorList>
    </citation>
    <scope>NUCLEOTIDE SEQUENCE [LARGE SCALE GENOMIC DNA]</scope>
</reference>
<accession>A0A0R3X8F9</accession>
<dbReference type="EMBL" id="UYWX01021078">
    <property type="protein sequence ID" value="VDM34753.1"/>
    <property type="molecule type" value="Genomic_DNA"/>
</dbReference>
<sequence>MVPRQILRLCRPTPITLLLRLASTPSSLCLVPIGQAQPLRESLYEPGQLILHRHFGCRGVILQSWSARLFDKNIALVTDQPTKS</sequence>
<dbReference type="Proteomes" id="UP000274429">
    <property type="component" value="Unassembled WGS sequence"/>
</dbReference>
<dbReference type="STRING" id="6205.A0A0R3X8F9"/>